<accession>A0A1D3D2F9</accession>
<proteinExistence type="predicted"/>
<dbReference type="EMBL" id="JROU02001027">
    <property type="protein sequence ID" value="OEH77634.1"/>
    <property type="molecule type" value="Genomic_DNA"/>
</dbReference>
<organism evidence="2 3">
    <name type="scientific">Cyclospora cayetanensis</name>
    <dbReference type="NCBI Taxonomy" id="88456"/>
    <lineage>
        <taxon>Eukaryota</taxon>
        <taxon>Sar</taxon>
        <taxon>Alveolata</taxon>
        <taxon>Apicomplexa</taxon>
        <taxon>Conoidasida</taxon>
        <taxon>Coccidia</taxon>
        <taxon>Eucoccidiorida</taxon>
        <taxon>Eimeriorina</taxon>
        <taxon>Eimeriidae</taxon>
        <taxon>Cyclospora</taxon>
    </lineage>
</organism>
<evidence type="ECO:0000256" key="1">
    <source>
        <dbReference type="SAM" id="MobiDB-lite"/>
    </source>
</evidence>
<evidence type="ECO:0000313" key="3">
    <source>
        <dbReference type="Proteomes" id="UP000095192"/>
    </source>
</evidence>
<name>A0A1D3D2F9_9EIME</name>
<dbReference type="InParanoid" id="A0A1D3D2F9"/>
<reference evidence="2 3" key="1">
    <citation type="journal article" date="2016" name="BMC Genomics">
        <title>Comparative genomics reveals Cyclospora cayetanensis possesses coccidia-like metabolism and invasion components but unique surface antigens.</title>
        <authorList>
            <person name="Liu S."/>
            <person name="Wang L."/>
            <person name="Zheng H."/>
            <person name="Xu Z."/>
            <person name="Roellig D.M."/>
            <person name="Li N."/>
            <person name="Frace M.A."/>
            <person name="Tang K."/>
            <person name="Arrowood M.J."/>
            <person name="Moss D.M."/>
            <person name="Zhang L."/>
            <person name="Feng Y."/>
            <person name="Xiao L."/>
        </authorList>
    </citation>
    <scope>NUCLEOTIDE SEQUENCE [LARGE SCALE GENOMIC DNA]</scope>
    <source>
        <strain evidence="2 3">CHN_HEN01</strain>
    </source>
</reference>
<evidence type="ECO:0000313" key="2">
    <source>
        <dbReference type="EMBL" id="OEH77634.1"/>
    </source>
</evidence>
<dbReference type="VEuPathDB" id="ToxoDB:LOC34623727"/>
<sequence length="639" mass="67779">MLPESLGSQRRRDPILAFAADAAVPGDSARVRAVIEERLEMHLSRILHCGCQAALQRLQPLPCLLARVDKSSSSHNNGSDTPYPRLPLADSMRLELLSAAGRRSHPESTAKVRASLGRCCVAVLAGVIEEGAAAATKQPQKAQQKLQPAKRATIVSCFKLREFSAAVEAEVKQEHQHREKEFPSLLLQRLAAAAAAHHSLLVKDIRSVRAALPLVAADAPKEPLQHTQEDVLASQFAAFDLSRAGSSAAAAGGAAEEGALEAQRIRVQVGDVLVKWQSTRGWYLLHSRLPLQLMLSAEAAAGCLQQQQIAACCCSKGLLLPSLAPAAAEELLQQLQMQTQQLLQEDALFFRLPNGEWLAPVAASRGSNSGGTAAAAATATLGAAFSAAKKAARQKQCEGSSANSRSHRGTVARGDSEQALMPGSAVVYPEASLRGIEEAEKQQRDVSVSQHARVAEQRAAVTACGSESTCLIACDVCLLLRRDTQQQAAADSLLHALLLQLRFLGGALSQMAAAAAATANADASDGGGTLKKGAYATQPFLVHSLLLADCMAPHFSVSFCSFLPCHYALPLTACSTELPSTRSQQQLRRQKRCVSRRTAHLLERAQQRGGVLHARSGMAVSVVFLCGEGVEGEGPCVVM</sequence>
<feature type="region of interest" description="Disordered" evidence="1">
    <location>
        <begin position="396"/>
        <end position="416"/>
    </location>
</feature>
<protein>
    <submittedName>
        <fullName evidence="2">Uncharacterized protein</fullName>
    </submittedName>
</protein>
<dbReference type="AlphaFoldDB" id="A0A1D3D2F9"/>
<comment type="caution">
    <text evidence="2">The sequence shown here is derived from an EMBL/GenBank/DDBJ whole genome shotgun (WGS) entry which is preliminary data.</text>
</comment>
<keyword evidence="3" id="KW-1185">Reference proteome</keyword>
<dbReference type="VEuPathDB" id="ToxoDB:cyc_02617"/>
<gene>
    <name evidence="2" type="ORF">cyc_02617</name>
</gene>
<dbReference type="Proteomes" id="UP000095192">
    <property type="component" value="Unassembled WGS sequence"/>
</dbReference>